<keyword evidence="3" id="KW-1185">Reference proteome</keyword>
<keyword evidence="1" id="KW-0472">Membrane</keyword>
<organism evidence="2 3">
    <name type="scientific">Pisum sativum</name>
    <name type="common">Garden pea</name>
    <name type="synonym">Lathyrus oleraceus</name>
    <dbReference type="NCBI Taxonomy" id="3888"/>
    <lineage>
        <taxon>Eukaryota</taxon>
        <taxon>Viridiplantae</taxon>
        <taxon>Streptophyta</taxon>
        <taxon>Embryophyta</taxon>
        <taxon>Tracheophyta</taxon>
        <taxon>Spermatophyta</taxon>
        <taxon>Magnoliopsida</taxon>
        <taxon>eudicotyledons</taxon>
        <taxon>Gunneridae</taxon>
        <taxon>Pentapetalae</taxon>
        <taxon>rosids</taxon>
        <taxon>fabids</taxon>
        <taxon>Fabales</taxon>
        <taxon>Fabaceae</taxon>
        <taxon>Papilionoideae</taxon>
        <taxon>50 kb inversion clade</taxon>
        <taxon>NPAAA clade</taxon>
        <taxon>Hologalegina</taxon>
        <taxon>IRL clade</taxon>
        <taxon>Fabeae</taxon>
        <taxon>Lathyrus</taxon>
    </lineage>
</organism>
<reference evidence="2 3" key="1">
    <citation type="journal article" date="2022" name="Nat. Genet.">
        <title>Improved pea reference genome and pan-genome highlight genomic features and evolutionary characteristics.</title>
        <authorList>
            <person name="Yang T."/>
            <person name="Liu R."/>
            <person name="Luo Y."/>
            <person name="Hu S."/>
            <person name="Wang D."/>
            <person name="Wang C."/>
            <person name="Pandey M.K."/>
            <person name="Ge S."/>
            <person name="Xu Q."/>
            <person name="Li N."/>
            <person name="Li G."/>
            <person name="Huang Y."/>
            <person name="Saxena R.K."/>
            <person name="Ji Y."/>
            <person name="Li M."/>
            <person name="Yan X."/>
            <person name="He Y."/>
            <person name="Liu Y."/>
            <person name="Wang X."/>
            <person name="Xiang C."/>
            <person name="Varshney R.K."/>
            <person name="Ding H."/>
            <person name="Gao S."/>
            <person name="Zong X."/>
        </authorList>
    </citation>
    <scope>NUCLEOTIDE SEQUENCE [LARGE SCALE GENOMIC DNA]</scope>
    <source>
        <strain evidence="2 3">cv. Zhongwan 6</strain>
    </source>
</reference>
<dbReference type="Proteomes" id="UP001058974">
    <property type="component" value="Chromosome 6"/>
</dbReference>
<dbReference type="AlphaFoldDB" id="A0A9D5A6Y2"/>
<comment type="caution">
    <text evidence="2">The sequence shown here is derived from an EMBL/GenBank/DDBJ whole genome shotgun (WGS) entry which is preliminary data.</text>
</comment>
<keyword evidence="1" id="KW-0812">Transmembrane</keyword>
<evidence type="ECO:0000313" key="2">
    <source>
        <dbReference type="EMBL" id="KAI5396833.1"/>
    </source>
</evidence>
<keyword evidence="1" id="KW-1133">Transmembrane helix</keyword>
<dbReference type="EMBL" id="JAMSHJ010000006">
    <property type="protein sequence ID" value="KAI5396833.1"/>
    <property type="molecule type" value="Genomic_DNA"/>
</dbReference>
<dbReference type="InterPro" id="IPR044702">
    <property type="entry name" value="AGP23/40"/>
</dbReference>
<feature type="transmembrane region" description="Helical" evidence="1">
    <location>
        <begin position="78"/>
        <end position="101"/>
    </location>
</feature>
<dbReference type="PANTHER" id="PTHR34672">
    <property type="entry name" value="POLLEN-SPECIFIC ARABINOGALACTA PROTEIN BAN102"/>
    <property type="match status" value="1"/>
</dbReference>
<protein>
    <submittedName>
        <fullName evidence="2">Uncharacterized protein</fullName>
    </submittedName>
</protein>
<name>A0A9D5A6Y2_PEA</name>
<dbReference type="PANTHER" id="PTHR34672:SF2">
    <property type="entry name" value="ARABINOGALACTAN PROTEIN 23"/>
    <property type="match status" value="1"/>
</dbReference>
<gene>
    <name evidence="2" type="ORF">KIW84_062889</name>
</gene>
<feature type="non-terminal residue" evidence="2">
    <location>
        <position position="1"/>
    </location>
</feature>
<feature type="transmembrane region" description="Helical" evidence="1">
    <location>
        <begin position="47"/>
        <end position="66"/>
    </location>
</feature>
<evidence type="ECO:0000313" key="3">
    <source>
        <dbReference type="Proteomes" id="UP001058974"/>
    </source>
</evidence>
<accession>A0A9D5A6Y2</accession>
<dbReference type="Gramene" id="Psat06G0288900-T1">
    <property type="protein sequence ID" value="KAI5396833.1"/>
    <property type="gene ID" value="KIW84_062889"/>
</dbReference>
<sequence>SKPCFLNLTTTFSFYINTLQQDPQNNTGFFSIPNSNTFHQIMDMKKVTCAVLIAAASMSAALAATVDNPAPAPAPGPASAASTTVVGSLVGASLLSFIALFH</sequence>
<proteinExistence type="predicted"/>
<evidence type="ECO:0000256" key="1">
    <source>
        <dbReference type="SAM" id="Phobius"/>
    </source>
</evidence>